<dbReference type="OrthoDB" id="10573331at2759"/>
<evidence type="ECO:0000313" key="2">
    <source>
        <dbReference type="EMBL" id="OHT07950.1"/>
    </source>
</evidence>
<dbReference type="GeneID" id="94826983"/>
<evidence type="ECO:0000256" key="1">
    <source>
        <dbReference type="SAM" id="MobiDB-lite"/>
    </source>
</evidence>
<feature type="compositionally biased region" description="Acidic residues" evidence="1">
    <location>
        <begin position="205"/>
        <end position="215"/>
    </location>
</feature>
<organism evidence="2 3">
    <name type="scientific">Tritrichomonas foetus</name>
    <dbReference type="NCBI Taxonomy" id="1144522"/>
    <lineage>
        <taxon>Eukaryota</taxon>
        <taxon>Metamonada</taxon>
        <taxon>Parabasalia</taxon>
        <taxon>Tritrichomonadida</taxon>
        <taxon>Tritrichomonadidae</taxon>
        <taxon>Tritrichomonas</taxon>
    </lineage>
</organism>
<feature type="region of interest" description="Disordered" evidence="1">
    <location>
        <begin position="203"/>
        <end position="233"/>
    </location>
</feature>
<reference evidence="2" key="1">
    <citation type="submission" date="2016-10" db="EMBL/GenBank/DDBJ databases">
        <authorList>
            <person name="Benchimol M."/>
            <person name="Almeida L.G."/>
            <person name="Vasconcelos A.T."/>
            <person name="Perreira-Neves A."/>
            <person name="Rosa I.A."/>
            <person name="Tasca T."/>
            <person name="Bogo M.R."/>
            <person name="de Souza W."/>
        </authorList>
    </citation>
    <scope>NUCLEOTIDE SEQUENCE [LARGE SCALE GENOMIC DNA]</scope>
    <source>
        <strain evidence="2">K</strain>
    </source>
</reference>
<proteinExistence type="predicted"/>
<feature type="compositionally biased region" description="Polar residues" evidence="1">
    <location>
        <begin position="255"/>
        <end position="267"/>
    </location>
</feature>
<dbReference type="EMBL" id="MLAK01000682">
    <property type="protein sequence ID" value="OHT07950.1"/>
    <property type="molecule type" value="Genomic_DNA"/>
</dbReference>
<comment type="caution">
    <text evidence="2">The sequence shown here is derived from an EMBL/GenBank/DDBJ whole genome shotgun (WGS) entry which is preliminary data.</text>
</comment>
<name>A0A1J4KE95_9EUKA</name>
<feature type="region of interest" description="Disordered" evidence="1">
    <location>
        <begin position="248"/>
        <end position="288"/>
    </location>
</feature>
<gene>
    <name evidence="2" type="ORF">TRFO_05077</name>
</gene>
<sequence>MSSKQAALLLWDCSLCPSQNVEFVQQIARNFKLNNLNILVCAKDQKTIPPSVSDLSIAYPVTCRFGPNAIFDTMADVVGFLAKCKNNCTFVLISTNFPIWINLFQRASPKMLVFVSSVDPRTSLDFSFLPPSISINILKWPNLESLKAMEAQPIEMIEQEELSNDELSNDSDNHITNQDEQLEVLEQDDTEEDDDEAAYNHQTIAEEEEEEDSEIDASVSSQSSMKKDSQMASTIQPLANIEKYNIDLRSPAPNTPSRNSSEMSPVTSSKRPPPSSAAHPPSNGQTMSIPAKFQPLIEAMKSIGKAMISLSDLEGQLKVWCNKLNEPIENTNTYIAKASDAGIIIYDKSINYVRFRNRQMANANIEYV</sequence>
<dbReference type="RefSeq" id="XP_068361086.1">
    <property type="nucleotide sequence ID" value="XM_068492279.1"/>
</dbReference>
<dbReference type="Proteomes" id="UP000179807">
    <property type="component" value="Unassembled WGS sequence"/>
</dbReference>
<keyword evidence="3" id="KW-1185">Reference proteome</keyword>
<accession>A0A1J4KE95</accession>
<dbReference type="AlphaFoldDB" id="A0A1J4KE95"/>
<dbReference type="VEuPathDB" id="TrichDB:TRFO_05077"/>
<protein>
    <submittedName>
        <fullName evidence="2">Uncharacterized protein</fullName>
    </submittedName>
</protein>
<evidence type="ECO:0000313" key="3">
    <source>
        <dbReference type="Proteomes" id="UP000179807"/>
    </source>
</evidence>